<proteinExistence type="predicted"/>
<gene>
    <name evidence="1" type="ORF">NB231_02208</name>
</gene>
<name>A4BUH8_9GAMM</name>
<accession>A4BUH8</accession>
<dbReference type="HOGENOM" id="CLU_2396653_0_0_6"/>
<evidence type="ECO:0000313" key="2">
    <source>
        <dbReference type="Proteomes" id="UP000003374"/>
    </source>
</evidence>
<dbReference type="Proteomes" id="UP000003374">
    <property type="component" value="Unassembled WGS sequence"/>
</dbReference>
<keyword evidence="2" id="KW-1185">Reference proteome</keyword>
<sequence>MVACAVELLPEPVLIELLTDELTLLVSAEADGLPPATRASMNDAIKSKNEGACMLIQNLRKCSEKNQGYFDISIFEALELHRTEDSKCKLWRC</sequence>
<evidence type="ECO:0000313" key="1">
    <source>
        <dbReference type="EMBL" id="EAR20692.1"/>
    </source>
</evidence>
<reference evidence="1 2" key="1">
    <citation type="submission" date="2006-02" db="EMBL/GenBank/DDBJ databases">
        <authorList>
            <person name="Waterbury J."/>
            <person name="Ferriera S."/>
            <person name="Johnson J."/>
            <person name="Kravitz S."/>
            <person name="Halpern A."/>
            <person name="Remington K."/>
            <person name="Beeson K."/>
            <person name="Tran B."/>
            <person name="Rogers Y.-H."/>
            <person name="Friedman R."/>
            <person name="Venter J.C."/>
        </authorList>
    </citation>
    <scope>NUCLEOTIDE SEQUENCE [LARGE SCALE GENOMIC DNA]</scope>
    <source>
        <strain evidence="1 2">Nb-231</strain>
    </source>
</reference>
<dbReference type="EMBL" id="AAOF01000018">
    <property type="protein sequence ID" value="EAR20692.1"/>
    <property type="molecule type" value="Genomic_DNA"/>
</dbReference>
<comment type="caution">
    <text evidence="1">The sequence shown here is derived from an EMBL/GenBank/DDBJ whole genome shotgun (WGS) entry which is preliminary data.</text>
</comment>
<protein>
    <submittedName>
        <fullName evidence="1">Uncharacterized protein</fullName>
    </submittedName>
</protein>
<dbReference type="STRING" id="314278.NB231_02208"/>
<organism evidence="1 2">
    <name type="scientific">Nitrococcus mobilis Nb-231</name>
    <dbReference type="NCBI Taxonomy" id="314278"/>
    <lineage>
        <taxon>Bacteria</taxon>
        <taxon>Pseudomonadati</taxon>
        <taxon>Pseudomonadota</taxon>
        <taxon>Gammaproteobacteria</taxon>
        <taxon>Chromatiales</taxon>
        <taxon>Ectothiorhodospiraceae</taxon>
        <taxon>Nitrococcus</taxon>
    </lineage>
</organism>
<dbReference type="AlphaFoldDB" id="A4BUH8"/>